<name>A0AAJ1SY82_9BACI</name>
<dbReference type="AlphaFoldDB" id="A0AAJ1SY82"/>
<accession>A0AAJ1SY82</accession>
<dbReference type="GO" id="GO:0046983">
    <property type="term" value="F:protein dimerization activity"/>
    <property type="evidence" value="ECO:0007669"/>
    <property type="project" value="InterPro"/>
</dbReference>
<dbReference type="GO" id="GO:0016020">
    <property type="term" value="C:membrane"/>
    <property type="evidence" value="ECO:0007669"/>
    <property type="project" value="InterPro"/>
</dbReference>
<comment type="subcellular location">
    <subcellularLocation>
        <location evidence="7">Cytoplasm</location>
    </subcellularLocation>
</comment>
<dbReference type="InterPro" id="IPR008595">
    <property type="entry name" value="DegS"/>
</dbReference>
<dbReference type="InterPro" id="IPR005467">
    <property type="entry name" value="His_kinase_dom"/>
</dbReference>
<dbReference type="Gene3D" id="3.30.565.10">
    <property type="entry name" value="Histidine kinase-like ATPase, C-terminal domain"/>
    <property type="match status" value="1"/>
</dbReference>
<dbReference type="SMART" id="SM00387">
    <property type="entry name" value="HATPase_c"/>
    <property type="match status" value="1"/>
</dbReference>
<dbReference type="InterPro" id="IPR011712">
    <property type="entry name" value="Sig_transdc_His_kin_sub3_dim/P"/>
</dbReference>
<dbReference type="SUPFAM" id="SSF55874">
    <property type="entry name" value="ATPase domain of HSP90 chaperone/DNA topoisomerase II/histidine kinase"/>
    <property type="match status" value="1"/>
</dbReference>
<dbReference type="GO" id="GO:0000155">
    <property type="term" value="F:phosphorelay sensor kinase activity"/>
    <property type="evidence" value="ECO:0007669"/>
    <property type="project" value="UniProtKB-UniRule"/>
</dbReference>
<dbReference type="InterPro" id="IPR036890">
    <property type="entry name" value="HATPase_C_sf"/>
</dbReference>
<protein>
    <recommendedName>
        <fullName evidence="7">Signal transduction histidine-protein kinase/phosphatase DegS</fullName>
        <ecNumber evidence="7">2.7.13.3</ecNumber>
        <ecNumber evidence="7">3.1.3.-</ecNumber>
    </recommendedName>
</protein>
<comment type="catalytic activity">
    <reaction evidence="1 7">
        <text>ATP + protein L-histidine = ADP + protein N-phospho-L-histidine.</text>
        <dbReference type="EC" id="2.7.13.3"/>
    </reaction>
</comment>
<evidence type="ECO:0000256" key="4">
    <source>
        <dbReference type="ARBA" id="ARBA00022777"/>
    </source>
</evidence>
<dbReference type="InterPro" id="IPR016381">
    <property type="entry name" value="Sig_transdc_His_kinase_DegS"/>
</dbReference>
<dbReference type="PROSITE" id="PS50109">
    <property type="entry name" value="HIS_KIN"/>
    <property type="match status" value="1"/>
</dbReference>
<dbReference type="EC" id="3.1.3.-" evidence="7"/>
<dbReference type="PIRSF" id="PIRSF003169">
    <property type="entry name" value="STHK_DegS"/>
    <property type="match status" value="1"/>
</dbReference>
<evidence type="ECO:0000313" key="10">
    <source>
        <dbReference type="Proteomes" id="UP001237207"/>
    </source>
</evidence>
<evidence type="ECO:0000256" key="5">
    <source>
        <dbReference type="ARBA" id="ARBA00022840"/>
    </source>
</evidence>
<proteinExistence type="predicted"/>
<dbReference type="GO" id="GO:0004721">
    <property type="term" value="F:phosphoprotein phosphatase activity"/>
    <property type="evidence" value="ECO:0007669"/>
    <property type="project" value="UniProtKB-UniRule"/>
</dbReference>
<dbReference type="GO" id="GO:0005737">
    <property type="term" value="C:cytoplasm"/>
    <property type="evidence" value="ECO:0007669"/>
    <property type="project" value="UniProtKB-SubCell"/>
</dbReference>
<dbReference type="InterPro" id="IPR050482">
    <property type="entry name" value="Sensor_HK_TwoCompSys"/>
</dbReference>
<gene>
    <name evidence="9" type="ORF">J2S13_001368</name>
</gene>
<keyword evidence="5 7" id="KW-0067">ATP-binding</keyword>
<dbReference type="Pfam" id="PF02518">
    <property type="entry name" value="HATPase_c"/>
    <property type="match status" value="1"/>
</dbReference>
<evidence type="ECO:0000256" key="7">
    <source>
        <dbReference type="PIRNR" id="PIRNR003169"/>
    </source>
</evidence>
<keyword evidence="3 7" id="KW-0547">Nucleotide-binding</keyword>
<reference evidence="9" key="1">
    <citation type="submission" date="2023-07" db="EMBL/GenBank/DDBJ databases">
        <title>Genomic Encyclopedia of Type Strains, Phase IV (KMG-IV): sequencing the most valuable type-strain genomes for metagenomic binning, comparative biology and taxonomic classification.</title>
        <authorList>
            <person name="Goeker M."/>
        </authorList>
    </citation>
    <scope>NUCLEOTIDE SEQUENCE</scope>
    <source>
        <strain evidence="9">DSM 23947</strain>
    </source>
</reference>
<dbReference type="InterPro" id="IPR003594">
    <property type="entry name" value="HATPase_dom"/>
</dbReference>
<evidence type="ECO:0000256" key="6">
    <source>
        <dbReference type="ARBA" id="ARBA00023012"/>
    </source>
</evidence>
<keyword evidence="2 7" id="KW-0808">Transferase</keyword>
<dbReference type="Pfam" id="PF07730">
    <property type="entry name" value="HisKA_3"/>
    <property type="match status" value="1"/>
</dbReference>
<evidence type="ECO:0000256" key="2">
    <source>
        <dbReference type="ARBA" id="ARBA00022679"/>
    </source>
</evidence>
<evidence type="ECO:0000256" key="3">
    <source>
        <dbReference type="ARBA" id="ARBA00022741"/>
    </source>
</evidence>
<sequence length="383" mass="44392">MSLKNVNISMLDVILEKMINTVDQSKGEIFTIGEQCRQDYQSLMEELNFIRQQVKIVIQNEEDLEVKVKLARRRLSEVSKFFHTYTEEDVRSSYEQAHKLQMKLMVARQKEKQLIDRRNDLERRLYTLQKTIDRADHLVSQITVVHNYLTSDVKQIGEALEGAKEMQDFGFKIMEAQEDERKRLSREIHDGPAQMMANVLMRSDLIDKLYKERGVDEAIAEIRNLKQMVRSALYEVRRIIYDLRPMALDDLGLVPTLKKYLITTEEYSHNINRDVTISFHNLGFEKRLPSKLEIALFRLVQESVQNALKHSGAKHIQVKLEIGRDHVLMIIKDNGKGFDVSEKKSGSFGIMGMKERVELLEGEITIDSKLGAGTLIMINVPIK</sequence>
<feature type="domain" description="Histidine kinase" evidence="8">
    <location>
        <begin position="183"/>
        <end position="383"/>
    </location>
</feature>
<evidence type="ECO:0000259" key="8">
    <source>
        <dbReference type="PROSITE" id="PS50109"/>
    </source>
</evidence>
<evidence type="ECO:0000313" key="9">
    <source>
        <dbReference type="EMBL" id="MDQ0214969.1"/>
    </source>
</evidence>
<keyword evidence="7" id="KW-0904">Protein phosphatase</keyword>
<keyword evidence="6 7" id="KW-0902">Two-component regulatory system</keyword>
<dbReference type="Proteomes" id="UP001237207">
    <property type="component" value="Unassembled WGS sequence"/>
</dbReference>
<keyword evidence="7" id="KW-0963">Cytoplasm</keyword>
<dbReference type="EC" id="2.7.13.3" evidence="7"/>
<comment type="function">
    <text evidence="7">Member of the two-component regulatory system DegS/DegU, which plays an important role in the transition growth phase.</text>
</comment>
<dbReference type="Gene3D" id="1.20.5.1930">
    <property type="match status" value="1"/>
</dbReference>
<organism evidence="9 10">
    <name type="scientific">Oikeobacillus pervagus</name>
    <dbReference type="NCBI Taxonomy" id="1325931"/>
    <lineage>
        <taxon>Bacteria</taxon>
        <taxon>Bacillati</taxon>
        <taxon>Bacillota</taxon>
        <taxon>Bacilli</taxon>
        <taxon>Bacillales</taxon>
        <taxon>Bacillaceae</taxon>
        <taxon>Oikeobacillus</taxon>
    </lineage>
</organism>
<dbReference type="CDD" id="cd16917">
    <property type="entry name" value="HATPase_UhpB-NarQ-NarX-like"/>
    <property type="match status" value="1"/>
</dbReference>
<comment type="caution">
    <text evidence="9">The sequence shown here is derived from an EMBL/GenBank/DDBJ whole genome shotgun (WGS) entry which is preliminary data.</text>
</comment>
<keyword evidence="7" id="KW-0378">Hydrolase</keyword>
<dbReference type="GO" id="GO:0005524">
    <property type="term" value="F:ATP binding"/>
    <property type="evidence" value="ECO:0007669"/>
    <property type="project" value="UniProtKB-UniRule"/>
</dbReference>
<keyword evidence="10" id="KW-1185">Reference proteome</keyword>
<keyword evidence="4 7" id="KW-0418">Kinase</keyword>
<dbReference type="PANTHER" id="PTHR24421:SF55">
    <property type="entry name" value="SENSOR HISTIDINE KINASE YDFH"/>
    <property type="match status" value="1"/>
</dbReference>
<dbReference type="EMBL" id="JAUSUC010000012">
    <property type="protein sequence ID" value="MDQ0214969.1"/>
    <property type="molecule type" value="Genomic_DNA"/>
</dbReference>
<dbReference type="PANTHER" id="PTHR24421">
    <property type="entry name" value="NITRATE/NITRITE SENSOR PROTEIN NARX-RELATED"/>
    <property type="match status" value="1"/>
</dbReference>
<dbReference type="RefSeq" id="WP_307256964.1">
    <property type="nucleotide sequence ID" value="NZ_JAUSUC010000012.1"/>
</dbReference>
<dbReference type="Pfam" id="PF05384">
    <property type="entry name" value="DegS"/>
    <property type="match status" value="1"/>
</dbReference>
<evidence type="ECO:0000256" key="1">
    <source>
        <dbReference type="ARBA" id="ARBA00000085"/>
    </source>
</evidence>